<protein>
    <submittedName>
        <fullName evidence="4">PAS domain S-box protein</fullName>
    </submittedName>
</protein>
<dbReference type="InterPro" id="IPR000014">
    <property type="entry name" value="PAS"/>
</dbReference>
<dbReference type="InParanoid" id="A0A5Q0BKF5"/>
<evidence type="ECO:0000313" key="4">
    <source>
        <dbReference type="EMBL" id="QFY42246.1"/>
    </source>
</evidence>
<dbReference type="CDD" id="cd00130">
    <property type="entry name" value="PAS"/>
    <property type="match status" value="2"/>
</dbReference>
<keyword evidence="5" id="KW-1185">Reference proteome</keyword>
<dbReference type="Pfam" id="PF08448">
    <property type="entry name" value="PAS_4"/>
    <property type="match status" value="1"/>
</dbReference>
<feature type="domain" description="PAS" evidence="2">
    <location>
        <begin position="62"/>
        <end position="132"/>
    </location>
</feature>
<dbReference type="InterPro" id="IPR052155">
    <property type="entry name" value="Biofilm_reg_signaling"/>
</dbReference>
<dbReference type="KEGG" id="mmob:F6R98_06075"/>
<dbReference type="Gene3D" id="1.10.10.10">
    <property type="entry name" value="Winged helix-like DNA-binding domain superfamily/Winged helix DNA-binding domain"/>
    <property type="match status" value="1"/>
</dbReference>
<dbReference type="Proteomes" id="UP000325755">
    <property type="component" value="Chromosome"/>
</dbReference>
<dbReference type="InterPro" id="IPR036388">
    <property type="entry name" value="WH-like_DNA-bd_sf"/>
</dbReference>
<dbReference type="InterPro" id="IPR016032">
    <property type="entry name" value="Sig_transdc_resp-reg_C-effctor"/>
</dbReference>
<dbReference type="AlphaFoldDB" id="A0A5Q0BKF5"/>
<evidence type="ECO:0000259" key="2">
    <source>
        <dbReference type="PROSITE" id="PS50112"/>
    </source>
</evidence>
<dbReference type="SMART" id="SM00091">
    <property type="entry name" value="PAS"/>
    <property type="match status" value="2"/>
</dbReference>
<dbReference type="PROSITE" id="PS50113">
    <property type="entry name" value="PAC"/>
    <property type="match status" value="1"/>
</dbReference>
<dbReference type="OrthoDB" id="6366277at2"/>
<organism evidence="4 5">
    <name type="scientific">Candidatus Methylospira mobilis</name>
    <dbReference type="NCBI Taxonomy" id="1808979"/>
    <lineage>
        <taxon>Bacteria</taxon>
        <taxon>Pseudomonadati</taxon>
        <taxon>Pseudomonadota</taxon>
        <taxon>Gammaproteobacteria</taxon>
        <taxon>Methylococcales</taxon>
        <taxon>Methylococcaceae</taxon>
        <taxon>Candidatus Methylospira</taxon>
    </lineage>
</organism>
<dbReference type="SMART" id="SM00421">
    <property type="entry name" value="HTH_LUXR"/>
    <property type="match status" value="1"/>
</dbReference>
<dbReference type="PRINTS" id="PR00038">
    <property type="entry name" value="HTHLUXR"/>
</dbReference>
<dbReference type="NCBIfam" id="TIGR00229">
    <property type="entry name" value="sensory_box"/>
    <property type="match status" value="2"/>
</dbReference>
<dbReference type="Pfam" id="PF13426">
    <property type="entry name" value="PAS_9"/>
    <property type="match status" value="1"/>
</dbReference>
<dbReference type="PROSITE" id="PS50043">
    <property type="entry name" value="HTH_LUXR_2"/>
    <property type="match status" value="1"/>
</dbReference>
<dbReference type="InterPro" id="IPR013656">
    <property type="entry name" value="PAS_4"/>
</dbReference>
<dbReference type="Pfam" id="PF00196">
    <property type="entry name" value="GerE"/>
    <property type="match status" value="1"/>
</dbReference>
<feature type="domain" description="PAS" evidence="2">
    <location>
        <begin position="176"/>
        <end position="240"/>
    </location>
</feature>
<feature type="domain" description="HTH luxR-type" evidence="1">
    <location>
        <begin position="403"/>
        <end position="468"/>
    </location>
</feature>
<proteinExistence type="predicted"/>
<dbReference type="InterPro" id="IPR000792">
    <property type="entry name" value="Tscrpt_reg_LuxR_C"/>
</dbReference>
<dbReference type="InterPro" id="IPR000700">
    <property type="entry name" value="PAS-assoc_C"/>
</dbReference>
<gene>
    <name evidence="4" type="ORF">F6R98_06075</name>
</gene>
<dbReference type="GO" id="GO:0006355">
    <property type="term" value="P:regulation of DNA-templated transcription"/>
    <property type="evidence" value="ECO:0007669"/>
    <property type="project" value="InterPro"/>
</dbReference>
<dbReference type="RefSeq" id="WP_153248227.1">
    <property type="nucleotide sequence ID" value="NZ_CP044205.1"/>
</dbReference>
<dbReference type="Gene3D" id="3.30.450.20">
    <property type="entry name" value="PAS domain"/>
    <property type="match status" value="2"/>
</dbReference>
<evidence type="ECO:0000259" key="3">
    <source>
        <dbReference type="PROSITE" id="PS50113"/>
    </source>
</evidence>
<feature type="domain" description="PAC" evidence="3">
    <location>
        <begin position="255"/>
        <end position="307"/>
    </location>
</feature>
<dbReference type="PROSITE" id="PS00622">
    <property type="entry name" value="HTH_LUXR_1"/>
    <property type="match status" value="1"/>
</dbReference>
<name>A0A5Q0BKF5_9GAMM</name>
<dbReference type="InterPro" id="IPR001610">
    <property type="entry name" value="PAC"/>
</dbReference>
<evidence type="ECO:0000259" key="1">
    <source>
        <dbReference type="PROSITE" id="PS50043"/>
    </source>
</evidence>
<dbReference type="SUPFAM" id="SSF46894">
    <property type="entry name" value="C-terminal effector domain of the bipartite response regulators"/>
    <property type="match status" value="1"/>
</dbReference>
<dbReference type="PROSITE" id="PS50112">
    <property type="entry name" value="PAS"/>
    <property type="match status" value="2"/>
</dbReference>
<evidence type="ECO:0000313" key="5">
    <source>
        <dbReference type="Proteomes" id="UP000325755"/>
    </source>
</evidence>
<dbReference type="SUPFAM" id="SSF55785">
    <property type="entry name" value="PYP-like sensor domain (PAS domain)"/>
    <property type="match status" value="2"/>
</dbReference>
<dbReference type="CDD" id="cd06170">
    <property type="entry name" value="LuxR_C_like"/>
    <property type="match status" value="1"/>
</dbReference>
<reference evidence="4 5" key="1">
    <citation type="submission" date="2019-09" db="EMBL/GenBank/DDBJ databases">
        <title>Ecophysiology of the spiral-shaped methanotroph Methylospira mobilis as revealed by the complete genome sequence.</title>
        <authorList>
            <person name="Oshkin I.Y."/>
            <person name="Dedysh S.N."/>
            <person name="Miroshnikov K."/>
            <person name="Danilova O.V."/>
            <person name="Hakobyan A."/>
            <person name="Liesack W."/>
        </authorList>
    </citation>
    <scope>NUCLEOTIDE SEQUENCE [LARGE SCALE GENOMIC DNA]</scope>
    <source>
        <strain evidence="4 5">Shm1</strain>
    </source>
</reference>
<dbReference type="PANTHER" id="PTHR44757:SF2">
    <property type="entry name" value="BIOFILM ARCHITECTURE MAINTENANCE PROTEIN MBAA"/>
    <property type="match status" value="1"/>
</dbReference>
<accession>A0A5Q0BKF5</accession>
<dbReference type="PANTHER" id="PTHR44757">
    <property type="entry name" value="DIGUANYLATE CYCLASE DGCP"/>
    <property type="match status" value="1"/>
</dbReference>
<dbReference type="InterPro" id="IPR035965">
    <property type="entry name" value="PAS-like_dom_sf"/>
</dbReference>
<dbReference type="EMBL" id="CP044205">
    <property type="protein sequence ID" value="QFY42246.1"/>
    <property type="molecule type" value="Genomic_DNA"/>
</dbReference>
<dbReference type="GO" id="GO:0003677">
    <property type="term" value="F:DNA binding"/>
    <property type="evidence" value="ECO:0007669"/>
    <property type="project" value="InterPro"/>
</dbReference>
<dbReference type="SMART" id="SM00086">
    <property type="entry name" value="PAC"/>
    <property type="match status" value="2"/>
</dbReference>
<sequence>MNDKYIKHRQPLRAKAEACIARAPEIEQPAAQELLHELQVHQIELEMQHEELCQAQTALEASRDRYLRLYDFAPVGYITLAEDESIIEANLTCAKLLGVDRTKLINRRFAHFVAAEDSDRWHRYYRQAMQQGGKQSVELALRHTGGAVWHAQLDCRPMETLHSPVLMGIILTDITERKRADQALRIAAVAFETQAGILVTDADKTTLRVNRAFSRITGYSAEAACGRKPSFLHSGLHNEDFYRAIWASVKHHGYWQGEIWDKGKNGEVFPLWSTIAAVADDEGHITHYVGSFTEITAQKQAEKILFDTRDRLENQVAHTQMELEKFKQESALVNTALDVLLKYRETDKSEAQNQLSHEIERTVIPFLTRLKGAAIDENQGRLIDILEINLRHLVKSYGRAENLPAVYQQLTPVEIQVASLVRQGLATKLIAKTLNLSPGTVSIHRKHIRKKLELKGKASNLHSYLLSLYE</sequence>